<reference evidence="10" key="1">
    <citation type="journal article" date="2014" name="Front. Microbiol.">
        <title>High frequency of phylogenetically diverse reductive dehalogenase-homologous genes in deep subseafloor sedimentary metagenomes.</title>
        <authorList>
            <person name="Kawai M."/>
            <person name="Futagami T."/>
            <person name="Toyoda A."/>
            <person name="Takaki Y."/>
            <person name="Nishi S."/>
            <person name="Hori S."/>
            <person name="Arai W."/>
            <person name="Tsubouchi T."/>
            <person name="Morono Y."/>
            <person name="Uchiyama I."/>
            <person name="Ito T."/>
            <person name="Fujiyama A."/>
            <person name="Inagaki F."/>
            <person name="Takami H."/>
        </authorList>
    </citation>
    <scope>NUCLEOTIDE SEQUENCE</scope>
    <source>
        <strain evidence="10">Expedition CK06-06</strain>
    </source>
</reference>
<proteinExistence type="predicted"/>
<dbReference type="GO" id="GO:0003677">
    <property type="term" value="F:DNA binding"/>
    <property type="evidence" value="ECO:0007669"/>
    <property type="project" value="InterPro"/>
</dbReference>
<evidence type="ECO:0000313" key="10">
    <source>
        <dbReference type="EMBL" id="GAI26336.1"/>
    </source>
</evidence>
<dbReference type="Gene3D" id="3.40.50.300">
    <property type="entry name" value="P-loop containing nucleotide triphosphate hydrolases"/>
    <property type="match status" value="2"/>
</dbReference>
<dbReference type="PANTHER" id="PTHR11070:SF3">
    <property type="entry name" value="DNA 3'-5' HELICASE"/>
    <property type="match status" value="1"/>
</dbReference>
<dbReference type="GO" id="GO:0043138">
    <property type="term" value="F:3'-5' DNA helicase activity"/>
    <property type="evidence" value="ECO:0007669"/>
    <property type="project" value="UniProtKB-EC"/>
</dbReference>
<dbReference type="Pfam" id="PF00580">
    <property type="entry name" value="UvrD-helicase"/>
    <property type="match status" value="1"/>
</dbReference>
<dbReference type="AlphaFoldDB" id="X1N7Z2"/>
<name>X1N7Z2_9ZZZZ</name>
<comment type="caution">
    <text evidence="10">The sequence shown here is derived from an EMBL/GenBank/DDBJ whole genome shotgun (WGS) entry which is preliminary data.</text>
</comment>
<dbReference type="GO" id="GO:0005524">
    <property type="term" value="F:ATP binding"/>
    <property type="evidence" value="ECO:0007669"/>
    <property type="project" value="UniProtKB-KW"/>
</dbReference>
<evidence type="ECO:0000256" key="1">
    <source>
        <dbReference type="ARBA" id="ARBA00022741"/>
    </source>
</evidence>
<dbReference type="GO" id="GO:0000725">
    <property type="term" value="P:recombinational repair"/>
    <property type="evidence" value="ECO:0007669"/>
    <property type="project" value="TreeGrafter"/>
</dbReference>
<dbReference type="InterPro" id="IPR027417">
    <property type="entry name" value="P-loop_NTPase"/>
</dbReference>
<organism evidence="10">
    <name type="scientific">marine sediment metagenome</name>
    <dbReference type="NCBI Taxonomy" id="412755"/>
    <lineage>
        <taxon>unclassified sequences</taxon>
        <taxon>metagenomes</taxon>
        <taxon>ecological metagenomes</taxon>
    </lineage>
</organism>
<dbReference type="PROSITE" id="PS51198">
    <property type="entry name" value="UVRD_HELICASE_ATP_BIND"/>
    <property type="match status" value="1"/>
</dbReference>
<dbReference type="SUPFAM" id="SSF52540">
    <property type="entry name" value="P-loop containing nucleoside triphosphate hydrolases"/>
    <property type="match status" value="1"/>
</dbReference>
<keyword evidence="2" id="KW-0378">Hydrolase</keyword>
<evidence type="ECO:0000256" key="2">
    <source>
        <dbReference type="ARBA" id="ARBA00022801"/>
    </source>
</evidence>
<comment type="catalytic activity">
    <reaction evidence="6">
        <text>Couples ATP hydrolysis with the unwinding of duplex DNA by translocating in the 3'-5' direction.</text>
        <dbReference type="EC" id="5.6.2.4"/>
    </reaction>
</comment>
<dbReference type="EC" id="5.6.2.4" evidence="7"/>
<dbReference type="InterPro" id="IPR014016">
    <property type="entry name" value="UvrD-like_ATP-bd"/>
</dbReference>
<evidence type="ECO:0000256" key="3">
    <source>
        <dbReference type="ARBA" id="ARBA00022806"/>
    </source>
</evidence>
<comment type="catalytic activity">
    <reaction evidence="8">
        <text>ATP + H2O = ADP + phosphate + H(+)</text>
        <dbReference type="Rhea" id="RHEA:13065"/>
        <dbReference type="ChEBI" id="CHEBI:15377"/>
        <dbReference type="ChEBI" id="CHEBI:15378"/>
        <dbReference type="ChEBI" id="CHEBI:30616"/>
        <dbReference type="ChEBI" id="CHEBI:43474"/>
        <dbReference type="ChEBI" id="CHEBI:456216"/>
        <dbReference type="EC" id="5.6.2.4"/>
    </reaction>
</comment>
<dbReference type="Pfam" id="PF13361">
    <property type="entry name" value="UvrD_C"/>
    <property type="match status" value="1"/>
</dbReference>
<dbReference type="EMBL" id="BARV01017703">
    <property type="protein sequence ID" value="GAI26336.1"/>
    <property type="molecule type" value="Genomic_DNA"/>
</dbReference>
<keyword evidence="3" id="KW-0347">Helicase</keyword>
<dbReference type="GO" id="GO:0016787">
    <property type="term" value="F:hydrolase activity"/>
    <property type="evidence" value="ECO:0007669"/>
    <property type="project" value="UniProtKB-KW"/>
</dbReference>
<evidence type="ECO:0000256" key="8">
    <source>
        <dbReference type="ARBA" id="ARBA00048988"/>
    </source>
</evidence>
<feature type="non-terminal residue" evidence="10">
    <location>
        <position position="1"/>
    </location>
</feature>
<dbReference type="PANTHER" id="PTHR11070">
    <property type="entry name" value="UVRD / RECB / PCRA DNA HELICASE FAMILY MEMBER"/>
    <property type="match status" value="1"/>
</dbReference>
<keyword evidence="1" id="KW-0547">Nucleotide-binding</keyword>
<keyword evidence="5" id="KW-0413">Isomerase</keyword>
<sequence length="253" mass="29468">VLREEAKRVDFSPSFTIMDRSDMEEAAHALIPEVDGEERPVRFPRSSTISNILSKAANMEKHLAEIMETEYPQFLPILPQIEHLLQIYKEYKRKNNLMDYDDLILFFRLILKENEDIRLTLASRYKYIMVDEYQDTNTIQADIVRYLGSPHKNVMVVGDDSQSIYSFRGANFKNMFDFPVYFPEARIIKLEENYRSTQSILTMTNSLMDQASQKYTKCLFTRRGGDEVPLAIDTGTERDQAAYVCRTIENLLG</sequence>
<gene>
    <name evidence="10" type="ORF">S06H3_30104</name>
</gene>
<accession>X1N7Z2</accession>
<feature type="domain" description="UvrD-like helicase ATP-binding" evidence="9">
    <location>
        <begin position="1"/>
        <end position="197"/>
    </location>
</feature>
<evidence type="ECO:0000259" key="9">
    <source>
        <dbReference type="PROSITE" id="PS51198"/>
    </source>
</evidence>
<evidence type="ECO:0000256" key="7">
    <source>
        <dbReference type="ARBA" id="ARBA00034808"/>
    </source>
</evidence>
<dbReference type="GO" id="GO:0005829">
    <property type="term" value="C:cytosol"/>
    <property type="evidence" value="ECO:0007669"/>
    <property type="project" value="TreeGrafter"/>
</dbReference>
<protein>
    <recommendedName>
        <fullName evidence="7">DNA 3'-5' helicase</fullName>
        <ecNumber evidence="7">5.6.2.4</ecNumber>
    </recommendedName>
</protein>
<dbReference type="InterPro" id="IPR014017">
    <property type="entry name" value="DNA_helicase_UvrD-like_C"/>
</dbReference>
<evidence type="ECO:0000256" key="6">
    <source>
        <dbReference type="ARBA" id="ARBA00034617"/>
    </source>
</evidence>
<dbReference type="InterPro" id="IPR000212">
    <property type="entry name" value="DNA_helicase_UvrD/REP"/>
</dbReference>
<dbReference type="CDD" id="cd17932">
    <property type="entry name" value="DEXQc_UvrD"/>
    <property type="match status" value="1"/>
</dbReference>
<keyword evidence="4" id="KW-0067">ATP-binding</keyword>
<evidence type="ECO:0000256" key="5">
    <source>
        <dbReference type="ARBA" id="ARBA00023235"/>
    </source>
</evidence>
<evidence type="ECO:0000256" key="4">
    <source>
        <dbReference type="ARBA" id="ARBA00022840"/>
    </source>
</evidence>